<sequence length="473" mass="55038">MTNTSDSEYIQETDTDPDSISISNTEISSTVDESIDESLPLENDDITELTIDIFDLLDEYHTTHILEISSPKFYKNATENTANILINEWIDADICDDDNFEDVYEELTELIESTLEIFVEKSGFIQRSKKYTMDTINIPSSIDIPALTTKIQELQNIPQPQQKTKEWHEYRYNLITASNLWKALGSEAQVNSLIYEKCKPLNLNGTDYNYTNTDSALHWGVKYEPVTVMVYEHMFQTRVGEFGCIKHSKYPFIGASPDGINIDPQNQRYGRMLEIKNIVNREITGIPKEEYWIQTQIQMETCELDECDFVETRFLEYPDETAFYNDETHEYKGVILNFIERTENGVAKNSNPVYHYMPVDVSSDRDTIMNWIQIKKDELRKKGMVLYSTIYWYMDQFSCVLIPRNKSWFELAVPKIESVWQTIEKERVDGYEHRSSKKRIPKVNVVLSSDSSNSYMINNLVLTNSICLVKLDN</sequence>
<dbReference type="InterPro" id="IPR051703">
    <property type="entry name" value="NF-kappa-B_Signaling_Reg"/>
</dbReference>
<evidence type="ECO:0000256" key="1">
    <source>
        <dbReference type="SAM" id="MobiDB-lite"/>
    </source>
</evidence>
<dbReference type="PANTHER" id="PTHR46609">
    <property type="entry name" value="EXONUCLEASE, PHAGE-TYPE/RECB, C-TERMINAL DOMAIN-CONTAINING PROTEIN"/>
    <property type="match status" value="1"/>
</dbReference>
<dbReference type="AlphaFoldDB" id="A0A6C0DLD6"/>
<dbReference type="SUPFAM" id="SSF52980">
    <property type="entry name" value="Restriction endonuclease-like"/>
    <property type="match status" value="1"/>
</dbReference>
<reference evidence="3" key="1">
    <citation type="journal article" date="2020" name="Nature">
        <title>Giant virus diversity and host interactions through global metagenomics.</title>
        <authorList>
            <person name="Schulz F."/>
            <person name="Roux S."/>
            <person name="Paez-Espino D."/>
            <person name="Jungbluth S."/>
            <person name="Walsh D.A."/>
            <person name="Denef V.J."/>
            <person name="McMahon K.D."/>
            <person name="Konstantinidis K.T."/>
            <person name="Eloe-Fadrosh E.A."/>
            <person name="Kyrpides N.C."/>
            <person name="Woyke T."/>
        </authorList>
    </citation>
    <scope>NUCLEOTIDE SEQUENCE</scope>
    <source>
        <strain evidence="3">GVMAG-M-3300023174-24</strain>
    </source>
</reference>
<organism evidence="3">
    <name type="scientific">viral metagenome</name>
    <dbReference type="NCBI Taxonomy" id="1070528"/>
    <lineage>
        <taxon>unclassified sequences</taxon>
        <taxon>metagenomes</taxon>
        <taxon>organismal metagenomes</taxon>
    </lineage>
</organism>
<dbReference type="InterPro" id="IPR011335">
    <property type="entry name" value="Restrct_endonuc-II-like"/>
</dbReference>
<dbReference type="Gene3D" id="3.90.320.10">
    <property type="match status" value="1"/>
</dbReference>
<evidence type="ECO:0000313" key="3">
    <source>
        <dbReference type="EMBL" id="QHT17261.1"/>
    </source>
</evidence>
<accession>A0A6C0DLD6</accession>
<dbReference type="EMBL" id="MN739632">
    <property type="protein sequence ID" value="QHT17261.1"/>
    <property type="molecule type" value="Genomic_DNA"/>
</dbReference>
<dbReference type="InterPro" id="IPR019080">
    <property type="entry name" value="YqaJ_viral_recombinase"/>
</dbReference>
<proteinExistence type="predicted"/>
<dbReference type="Pfam" id="PF09588">
    <property type="entry name" value="YqaJ"/>
    <property type="match status" value="1"/>
</dbReference>
<dbReference type="InterPro" id="IPR011604">
    <property type="entry name" value="PDDEXK-like_dom_sf"/>
</dbReference>
<evidence type="ECO:0000259" key="2">
    <source>
        <dbReference type="Pfam" id="PF09588"/>
    </source>
</evidence>
<dbReference type="PANTHER" id="PTHR46609:SF6">
    <property type="entry name" value="EXONUCLEASE, PHAGE-TYPE_RECB, C-TERMINAL DOMAIN-CONTAINING PROTEIN-RELATED"/>
    <property type="match status" value="1"/>
</dbReference>
<name>A0A6C0DLD6_9ZZZZ</name>
<feature type="region of interest" description="Disordered" evidence="1">
    <location>
        <begin position="1"/>
        <end position="24"/>
    </location>
</feature>
<feature type="domain" description="YqaJ viral recombinase" evidence="2">
    <location>
        <begin position="166"/>
        <end position="301"/>
    </location>
</feature>
<protein>
    <recommendedName>
        <fullName evidence="2">YqaJ viral recombinase domain-containing protein</fullName>
    </recommendedName>
</protein>
<dbReference type="CDD" id="cd22343">
    <property type="entry name" value="PDDEXK_lambda_exonuclease-like"/>
    <property type="match status" value="1"/>
</dbReference>